<evidence type="ECO:0000313" key="7">
    <source>
        <dbReference type="EMBL" id="CEH17798.1"/>
    </source>
</evidence>
<evidence type="ECO:0000256" key="6">
    <source>
        <dbReference type="SAM" id="Phobius"/>
    </source>
</evidence>
<dbReference type="InterPro" id="IPR036259">
    <property type="entry name" value="MFS_trans_sf"/>
</dbReference>
<keyword evidence="3 6" id="KW-0812">Transmembrane</keyword>
<evidence type="ECO:0000256" key="3">
    <source>
        <dbReference type="ARBA" id="ARBA00022692"/>
    </source>
</evidence>
<dbReference type="PANTHER" id="PTHR23511">
    <property type="entry name" value="SYNAPTIC VESICLE GLYCOPROTEIN 2"/>
    <property type="match status" value="1"/>
</dbReference>
<protein>
    <submittedName>
        <fullName evidence="7">Major facilitator superfamily protein</fullName>
    </submittedName>
</protein>
<dbReference type="OrthoDB" id="3936150at2759"/>
<dbReference type="Proteomes" id="UP000054845">
    <property type="component" value="Unassembled WGS sequence"/>
</dbReference>
<evidence type="ECO:0000256" key="5">
    <source>
        <dbReference type="ARBA" id="ARBA00023136"/>
    </source>
</evidence>
<organism evidence="7 8">
    <name type="scientific">Ceraceosorus bombacis</name>
    <dbReference type="NCBI Taxonomy" id="401625"/>
    <lineage>
        <taxon>Eukaryota</taxon>
        <taxon>Fungi</taxon>
        <taxon>Dikarya</taxon>
        <taxon>Basidiomycota</taxon>
        <taxon>Ustilaginomycotina</taxon>
        <taxon>Exobasidiomycetes</taxon>
        <taxon>Ceraceosorales</taxon>
        <taxon>Ceraceosoraceae</taxon>
        <taxon>Ceraceosorus</taxon>
    </lineage>
</organism>
<evidence type="ECO:0000256" key="2">
    <source>
        <dbReference type="ARBA" id="ARBA00022448"/>
    </source>
</evidence>
<proteinExistence type="predicted"/>
<feature type="transmembrane region" description="Helical" evidence="6">
    <location>
        <begin position="361"/>
        <end position="380"/>
    </location>
</feature>
<dbReference type="GO" id="GO:0016020">
    <property type="term" value="C:membrane"/>
    <property type="evidence" value="ECO:0007669"/>
    <property type="project" value="UniProtKB-SubCell"/>
</dbReference>
<dbReference type="PANTHER" id="PTHR23511:SF5">
    <property type="entry name" value="MAJOR FACILITATOR-TYPE TRANSPORTER HXNZ-RELATED"/>
    <property type="match status" value="1"/>
</dbReference>
<comment type="subcellular location">
    <subcellularLocation>
        <location evidence="1">Membrane</location>
        <topology evidence="1">Multi-pass membrane protein</topology>
    </subcellularLocation>
</comment>
<feature type="transmembrane region" description="Helical" evidence="6">
    <location>
        <begin position="244"/>
        <end position="264"/>
    </location>
</feature>
<keyword evidence="5 6" id="KW-0472">Membrane</keyword>
<name>A0A0P1BLW8_9BASI</name>
<feature type="transmembrane region" description="Helical" evidence="6">
    <location>
        <begin position="128"/>
        <end position="150"/>
    </location>
</feature>
<keyword evidence="8" id="KW-1185">Reference proteome</keyword>
<evidence type="ECO:0000313" key="8">
    <source>
        <dbReference type="Proteomes" id="UP000054845"/>
    </source>
</evidence>
<accession>A0A0P1BLW8</accession>
<feature type="transmembrane region" description="Helical" evidence="6">
    <location>
        <begin position="271"/>
        <end position="290"/>
    </location>
</feature>
<dbReference type="SUPFAM" id="SSF103473">
    <property type="entry name" value="MFS general substrate transporter"/>
    <property type="match status" value="1"/>
</dbReference>
<evidence type="ECO:0000256" key="4">
    <source>
        <dbReference type="ARBA" id="ARBA00022989"/>
    </source>
</evidence>
<evidence type="ECO:0000256" key="1">
    <source>
        <dbReference type="ARBA" id="ARBA00004141"/>
    </source>
</evidence>
<reference evidence="8" key="1">
    <citation type="submission" date="2014-09" db="EMBL/GenBank/DDBJ databases">
        <authorList>
            <person name="Sharma Rahul"/>
            <person name="Thines Marco"/>
        </authorList>
    </citation>
    <scope>NUCLEOTIDE SEQUENCE [LARGE SCALE GENOMIC DNA]</scope>
</reference>
<feature type="transmembrane region" description="Helical" evidence="6">
    <location>
        <begin position="89"/>
        <end position="108"/>
    </location>
</feature>
<feature type="transmembrane region" description="Helical" evidence="6">
    <location>
        <begin position="49"/>
        <end position="68"/>
    </location>
</feature>
<dbReference type="AlphaFoldDB" id="A0A0P1BLW8"/>
<keyword evidence="4 6" id="KW-1133">Transmembrane helix</keyword>
<dbReference type="EMBL" id="CCYA01000265">
    <property type="protein sequence ID" value="CEH17798.1"/>
    <property type="molecule type" value="Genomic_DNA"/>
</dbReference>
<feature type="transmembrane region" description="Helical" evidence="6">
    <location>
        <begin position="200"/>
        <end position="224"/>
    </location>
</feature>
<dbReference type="Gene3D" id="1.20.1250.20">
    <property type="entry name" value="MFS general substrate transporter like domains"/>
    <property type="match status" value="2"/>
</dbReference>
<keyword evidence="2" id="KW-0813">Transport</keyword>
<sequence length="388" mass="42240">MRSHSAAVAPPWLDKRERMLALDSGLDDVIQRKMLLVNRNITQMGFGRFQMWMVLLSGCGWAVDNIIFQSLSMSLPQVKLEFQPGHVQFLTLALYVGLLFGAFFWGFGSDVVGRKLAWQQYILTALSAFWYSWFTVGGVTLLLWVVRFFIYPIPESPKFLIVKGRDAEAIRVLDFIAHANGRPHSLTLDSLARMSLNTTLICASWGLIGCAYPLYNAFIALYISSVGGSASSPVQSQAEQYRDLVIIAAMGIPGSIIATGAVELPYLGRRFAMAFFTLLTGACLFGFTSARTPSAVLGWNCGASLSQNAMYGILYAITYEVFPTHSRGTGDGLAMGVQRIFGITGPLIAAYGSDASPTTPVFVSASLFVGASVLMLGLPYEPRGVESL</sequence>